<evidence type="ECO:0000313" key="8">
    <source>
        <dbReference type="Proteomes" id="UP001652642"/>
    </source>
</evidence>
<feature type="repeat" description="ANK" evidence="4">
    <location>
        <begin position="1066"/>
        <end position="1098"/>
    </location>
</feature>
<feature type="region of interest" description="Disordered" evidence="6">
    <location>
        <begin position="1317"/>
        <end position="1357"/>
    </location>
</feature>
<feature type="region of interest" description="Disordered" evidence="6">
    <location>
        <begin position="2038"/>
        <end position="2081"/>
    </location>
</feature>
<feature type="repeat" description="ANK" evidence="4">
    <location>
        <begin position="998"/>
        <end position="1030"/>
    </location>
</feature>
<dbReference type="Gene3D" id="1.25.40.20">
    <property type="entry name" value="Ankyrin repeat-containing domain"/>
    <property type="match status" value="9"/>
</dbReference>
<feature type="region of interest" description="Disordered" evidence="6">
    <location>
        <begin position="727"/>
        <end position="767"/>
    </location>
</feature>
<feature type="repeat" description="ANK" evidence="4">
    <location>
        <begin position="863"/>
        <end position="895"/>
    </location>
</feature>
<dbReference type="RefSeq" id="XP_020655029.2">
    <property type="nucleotide sequence ID" value="XM_020799370.2"/>
</dbReference>
<feature type="compositionally biased region" description="Basic residues" evidence="6">
    <location>
        <begin position="1195"/>
        <end position="1205"/>
    </location>
</feature>
<dbReference type="SUPFAM" id="SSF54791">
    <property type="entry name" value="Eukaryotic type KH-domain (KH-domain type I)"/>
    <property type="match status" value="1"/>
</dbReference>
<accession>A0A6J0UA02</accession>
<feature type="region of interest" description="Disordered" evidence="6">
    <location>
        <begin position="1184"/>
        <end position="1257"/>
    </location>
</feature>
<dbReference type="InterPro" id="IPR036612">
    <property type="entry name" value="KH_dom_type_1_sf"/>
</dbReference>
<feature type="repeat" description="ANK" evidence="4">
    <location>
        <begin position="896"/>
        <end position="928"/>
    </location>
</feature>
<feature type="region of interest" description="Disordered" evidence="6">
    <location>
        <begin position="1565"/>
        <end position="1588"/>
    </location>
</feature>
<feature type="domain" description="K Homology" evidence="7">
    <location>
        <begin position="1476"/>
        <end position="1546"/>
    </location>
</feature>
<evidence type="ECO:0000256" key="4">
    <source>
        <dbReference type="PROSITE-ProRule" id="PRU00023"/>
    </source>
</evidence>
<feature type="repeat" description="ANK" evidence="4">
    <location>
        <begin position="564"/>
        <end position="596"/>
    </location>
</feature>
<evidence type="ECO:0000256" key="3">
    <source>
        <dbReference type="ARBA" id="ARBA00023054"/>
    </source>
</evidence>
<feature type="compositionally biased region" description="Acidic residues" evidence="6">
    <location>
        <begin position="1226"/>
        <end position="1244"/>
    </location>
</feature>
<feature type="repeat" description="ANK" evidence="4">
    <location>
        <begin position="965"/>
        <end position="997"/>
    </location>
</feature>
<feature type="repeat" description="ANK" evidence="4">
    <location>
        <begin position="401"/>
        <end position="433"/>
    </location>
</feature>
<feature type="compositionally biased region" description="Low complexity" evidence="6">
    <location>
        <begin position="1830"/>
        <end position="1843"/>
    </location>
</feature>
<dbReference type="Gene3D" id="3.30.1370.10">
    <property type="entry name" value="K Homology domain, type 1"/>
    <property type="match status" value="1"/>
</dbReference>
<dbReference type="InterPro" id="IPR051631">
    <property type="entry name" value="Ankyrin-KH/SAM_domain"/>
</dbReference>
<dbReference type="PROSITE" id="PS50297">
    <property type="entry name" value="ANK_REP_REGION"/>
    <property type="match status" value="20"/>
</dbReference>
<feature type="repeat" description="ANK" evidence="4">
    <location>
        <begin position="597"/>
        <end position="629"/>
    </location>
</feature>
<dbReference type="PROSITE" id="PS50088">
    <property type="entry name" value="ANK_REPEAT"/>
    <property type="match status" value="20"/>
</dbReference>
<feature type="repeat" description="ANK" evidence="4">
    <location>
        <begin position="931"/>
        <end position="963"/>
    </location>
</feature>
<feature type="region of interest" description="Disordered" evidence="6">
    <location>
        <begin position="1378"/>
        <end position="1402"/>
    </location>
</feature>
<dbReference type="Proteomes" id="UP001652642">
    <property type="component" value="Chromosome 4"/>
</dbReference>
<dbReference type="SMART" id="SM00248">
    <property type="entry name" value="ANK"/>
    <property type="match status" value="25"/>
</dbReference>
<feature type="repeat" description="ANK" evidence="4">
    <location>
        <begin position="301"/>
        <end position="333"/>
    </location>
</feature>
<feature type="repeat" description="ANK" evidence="4">
    <location>
        <begin position="631"/>
        <end position="663"/>
    </location>
</feature>
<feature type="repeat" description="ANK" evidence="4">
    <location>
        <begin position="434"/>
        <end position="466"/>
    </location>
</feature>
<proteinExistence type="predicted"/>
<feature type="region of interest" description="Disordered" evidence="6">
    <location>
        <begin position="1669"/>
        <end position="1701"/>
    </location>
</feature>
<dbReference type="PRINTS" id="PR01415">
    <property type="entry name" value="ANKYRIN"/>
</dbReference>
<feature type="compositionally biased region" description="Basic and acidic residues" evidence="6">
    <location>
        <begin position="1206"/>
        <end position="1225"/>
    </location>
</feature>
<dbReference type="GO" id="GO:0005737">
    <property type="term" value="C:cytoplasm"/>
    <property type="evidence" value="ECO:0007669"/>
    <property type="project" value="TreeGrafter"/>
</dbReference>
<keyword evidence="8" id="KW-1185">Reference proteome</keyword>
<evidence type="ECO:0000259" key="7">
    <source>
        <dbReference type="SMART" id="SM00322"/>
    </source>
</evidence>
<feature type="repeat" description="ANK" evidence="4">
    <location>
        <begin position="796"/>
        <end position="828"/>
    </location>
</feature>
<dbReference type="PROSITE" id="PS50084">
    <property type="entry name" value="KH_TYPE_1"/>
    <property type="match status" value="1"/>
</dbReference>
<feature type="compositionally biased region" description="Low complexity" evidence="6">
    <location>
        <begin position="1683"/>
        <end position="1698"/>
    </location>
</feature>
<feature type="compositionally biased region" description="Polar residues" evidence="6">
    <location>
        <begin position="1330"/>
        <end position="1357"/>
    </location>
</feature>
<dbReference type="InterPro" id="IPR047374">
    <property type="entry name" value="KH-I_ANKHD1"/>
</dbReference>
<feature type="region of interest" description="Disordered" evidence="6">
    <location>
        <begin position="1830"/>
        <end position="1900"/>
    </location>
</feature>
<dbReference type="GO" id="GO:0003723">
    <property type="term" value="F:RNA binding"/>
    <property type="evidence" value="ECO:0007669"/>
    <property type="project" value="UniProtKB-UniRule"/>
</dbReference>
<protein>
    <submittedName>
        <fullName evidence="9">Ankyrin repeat and KH domain-containing protein 1 isoform X4</fullName>
    </submittedName>
</protein>
<evidence type="ECO:0000256" key="1">
    <source>
        <dbReference type="ARBA" id="ARBA00022737"/>
    </source>
</evidence>
<dbReference type="CTD" id="54882"/>
<feature type="repeat" description="ANK" evidence="4">
    <location>
        <begin position="268"/>
        <end position="300"/>
    </location>
</feature>
<dbReference type="InterPro" id="IPR002110">
    <property type="entry name" value="Ankyrin_rpt"/>
</dbReference>
<dbReference type="GO" id="GO:0045087">
    <property type="term" value="P:innate immune response"/>
    <property type="evidence" value="ECO:0007669"/>
    <property type="project" value="TreeGrafter"/>
</dbReference>
<evidence type="ECO:0000256" key="5">
    <source>
        <dbReference type="PROSITE-ProRule" id="PRU00117"/>
    </source>
</evidence>
<feature type="repeat" description="ANK" evidence="4">
    <location>
        <begin position="368"/>
        <end position="400"/>
    </location>
</feature>
<gene>
    <name evidence="9" type="primary">ANKHD1</name>
</gene>
<dbReference type="InterPro" id="IPR036770">
    <property type="entry name" value="Ankyrin_rpt-contain_sf"/>
</dbReference>
<organism evidence="8 9">
    <name type="scientific">Pogona vitticeps</name>
    <name type="common">central bearded dragon</name>
    <dbReference type="NCBI Taxonomy" id="103695"/>
    <lineage>
        <taxon>Eukaryota</taxon>
        <taxon>Metazoa</taxon>
        <taxon>Chordata</taxon>
        <taxon>Craniata</taxon>
        <taxon>Vertebrata</taxon>
        <taxon>Euteleostomi</taxon>
        <taxon>Lepidosauria</taxon>
        <taxon>Squamata</taxon>
        <taxon>Bifurcata</taxon>
        <taxon>Unidentata</taxon>
        <taxon>Episquamata</taxon>
        <taxon>Toxicofera</taxon>
        <taxon>Iguania</taxon>
        <taxon>Acrodonta</taxon>
        <taxon>Agamidae</taxon>
        <taxon>Amphibolurinae</taxon>
        <taxon>Pogona</taxon>
    </lineage>
</organism>
<dbReference type="PANTHER" id="PTHR23206:SF5">
    <property type="entry name" value="ANKYRIN REPEAT AND KH DOMAIN-CONTAINING PROTEIN 1"/>
    <property type="match status" value="1"/>
</dbReference>
<feature type="repeat" description="ANK" evidence="4">
    <location>
        <begin position="334"/>
        <end position="366"/>
    </location>
</feature>
<feature type="repeat" description="ANK" evidence="4">
    <location>
        <begin position="829"/>
        <end position="861"/>
    </location>
</feature>
<feature type="region of interest" description="Disordered" evidence="6">
    <location>
        <begin position="2102"/>
        <end position="2162"/>
    </location>
</feature>
<sequence>MLTDGTAAPTPAGDEEIDSVTPRVASAAVVEASTAGPNPLGLRAVRLFGEAGPCGPVGPATTSGEAGAAAAALDFKLAAAVLRSGGGGGSGSDEDEVSEVESFILDQEDLDNPVLKTTSEIFLSSAAEGADLRTVDPETQARLEALLEAAGIGKLSTADGKAFADPEVLRRLTSSVSCALDEAAAALTRMRAENNHNAGQVDNRSLAEACSDGDVNAVRKLLDEGRSVNEHTEEGESLLCLACSAGYYELAQVLLAMHANVEDRGNKGDITPLMAAASGGYVDIVKLLLVHCADVNAQSSTGNTALTYACAGGFVDIVKVLLKAGANIEDHNENGHTPLMEAASAGHVEVARVLLEYGAGINTHSNEFKESALTLACYKGHLDMVRFLLEAGADQEHKTDEMHTALMEACMDGHVEVARLLLDSGAQVNMPADSFESPLTLAACGGHVELAALLIERGANLEEVNDEGYTPLMEAAREGHEEMVALLLAQGANINAQTEETQETALTLACCGGFSEVADFLIKAGADIELGCSTPLMEAAQEGHLELVKYLLAAGANVHATTATGDTALTYACENGHTDVADVLLQAGADLEHESEGGRTPLMKAARAGHLCTVQFLISKGANVNRATANNDHTVVSLACAGGHLAVVELLLAHGADPTHRLKDGSTMLIEAAKGGHTNVVSYLLDYPNNVLSVPNTDMSQLTPPSQDQSQVPRVPMHALAMVVPPQEPDRAPQENPPALLNLPKAVNSRVPTSSNASLTAESPTPEACSQTLSVTSQSVLPTYPSVDIDAHTESNHDTALTLACAGGHEELVSVLIARGASIEHRDKKGFTPLILAATAGHVGVVEILLDKGGDIEAQSERTKDTPLSLACSGGRQEVVDLLLARGANKEHRNVSDYTPLSLAASGGYVNIIKILLNAGAEINSRTGSKLGISPLMLAAMNGHVPAVKLLLDMGSDINAQIETNRNTALTLACFQGRAEVVSLLLDRKANVEHRAKTGLTPLMEAASGGYAEVGRVLLDKGADVNAPPVPSSRDTALTIAADKGHYKFCELLINRGAHIDVRNKKGNTPLWLAANGGHLDVVQLLVQAGADVDAADNRKITPLMSAFRKGHVRVVQFLVKEVNQFPSDIECMRYIATIADKELLKKCHQCVETIVKAKDQQAAEANKNASILLKELDLEKSREESRKQALAAKREKRKEKRKKKKEEQKRKQEEDEEHKPKETLELQEDEDEEENDDDVDQEVPLEPPSATTTTTIGISATSATFTNVFGKKRANVVTTPSTNRKNKKNKTKDTSQNVPIILPDQHITLAQQKADKNKINGEPRGGTAAVNSDSDNLDSTDCNSESSSGGKSQELNFTMETHSSGDRRYASVLLPSQEDKTNTSVSKVQTRVEGESNPNSLTASYKAVPLPLASPNVKLNLTSPKRGQKREEGWKEVVRRQVGRVLKDPSPSNSLQSTPVEQFQLQRGGRCCSGAKRSKKLSVPASVVSRIMGRGGCNITAIQDVTGAHIDVDKQKDKNGERMITIRGGTESTRYAVQLINALIQDPAKELEDLIPKTHIRTPASSTKSVHTNFSSGVSTASSSNKNSFPLGGPSLVTPQSSTLSTFQSANKLSKNVPANVRSSFPVSLPLAYSHPHFALLAAQTMQQIRHPRLPMAQFGGTFSTSPNTWGPFPVRPVNPGSTNSSPKHNSSSRVSNQNGNILQSESTGLASSCPGTVSSVVASSQPLCVTSSRTPSSVRKQLFACVPKTSTMTTAISTVTTTCSTLPSASPAPENTGHVPTTFLPSSVPQQQQPVHKTDVVPSIPAPKEKVSTPEQTIGNACVPSSVATSSSISTGSNSGVLEACTSSSPAPPNNTQDETLPTNMSDLSPPISMPFSSSSEPTPISLASPRSVATDNQDNGNLPQLAVPAPRVSHRMQPRGSFYSMVPNATLHQEPQSIFVTNAVPLTPSQGPPPTVQLSSPMNVMNGSQMHINAANKSLPPTFGPATLFSHFSSLFDSNQVPANQGWGDCPLSTRAAVDQSFTVQSTFLGNSVIGHMENVHPDNSKAPGFRPPSQRVSTSPVDPSSSSSNSSSAPMAGFSANIQGARVYLQGPAPVGTPSFNRQHFSPHPWTSATNSCESPIPSVSSGSSSPLSATSAPSTLSQPKSGNTTQDRKVPPPIGTERLARIRQGGSVTPTPLGTNFTAPVGHSGIWSFGVNSVSEGLSGWSQPVMGNHPVHQQLSDPGTFSQHQPMERDDSGIVAPSNIFQQPMPNSFVDFSKGLPISMYGGTIIPSHPQLADGPGGPLFNGLHTPDPAWNPMIKVVQNSTECTDAQQIWPGTWAPHIGNMHLKYVN</sequence>
<feature type="compositionally biased region" description="Polar residues" evidence="6">
    <location>
        <begin position="1847"/>
        <end position="1869"/>
    </location>
</feature>
<feature type="compositionally biased region" description="Low complexity" evidence="6">
    <location>
        <begin position="1871"/>
        <end position="1886"/>
    </location>
</feature>
<feature type="repeat" description="ANK" evidence="4">
    <location>
        <begin position="1033"/>
        <end position="1065"/>
    </location>
</feature>
<dbReference type="Pfam" id="PF12796">
    <property type="entry name" value="Ank_2"/>
    <property type="match status" value="8"/>
</dbReference>
<feature type="region of interest" description="Disordered" evidence="6">
    <location>
        <begin position="1"/>
        <end position="21"/>
    </location>
</feature>
<keyword evidence="3" id="KW-0175">Coiled coil</keyword>
<feature type="compositionally biased region" description="Polar residues" evidence="6">
    <location>
        <begin position="750"/>
        <end position="767"/>
    </location>
</feature>
<evidence type="ECO:0000313" key="9">
    <source>
        <dbReference type="RefSeq" id="XP_020655029.2"/>
    </source>
</evidence>
<dbReference type="InterPro" id="IPR004087">
    <property type="entry name" value="KH_dom"/>
</dbReference>
<keyword evidence="1" id="KW-0677">Repeat</keyword>
<name>A0A6J0UA02_9SAUR</name>
<feature type="compositionally biased region" description="Low complexity" evidence="6">
    <location>
        <begin position="2120"/>
        <end position="2148"/>
    </location>
</feature>
<dbReference type="SMART" id="SM00322">
    <property type="entry name" value="KH"/>
    <property type="match status" value="1"/>
</dbReference>
<dbReference type="SUPFAM" id="SSF48403">
    <property type="entry name" value="Ankyrin repeat"/>
    <property type="match status" value="3"/>
</dbReference>
<keyword evidence="5" id="KW-0694">RNA-binding</keyword>
<evidence type="ECO:0000256" key="2">
    <source>
        <dbReference type="ARBA" id="ARBA00023043"/>
    </source>
</evidence>
<dbReference type="GeneID" id="110082094"/>
<feature type="repeat" description="ANK" evidence="4">
    <location>
        <begin position="467"/>
        <end position="499"/>
    </location>
</feature>
<dbReference type="Pfam" id="PF00013">
    <property type="entry name" value="KH_1"/>
    <property type="match status" value="1"/>
</dbReference>
<feature type="compositionally biased region" description="Low complexity" evidence="6">
    <location>
        <begin position="2061"/>
        <end position="2078"/>
    </location>
</feature>
<dbReference type="CDD" id="cd22503">
    <property type="entry name" value="KH-I_ANKHD1"/>
    <property type="match status" value="1"/>
</dbReference>
<feature type="repeat" description="ANK" evidence="4">
    <location>
        <begin position="531"/>
        <end position="563"/>
    </location>
</feature>
<dbReference type="InterPro" id="IPR004088">
    <property type="entry name" value="KH_dom_type_1"/>
</dbReference>
<dbReference type="Pfam" id="PF00023">
    <property type="entry name" value="Ank"/>
    <property type="match status" value="3"/>
</dbReference>
<reference evidence="9" key="1">
    <citation type="submission" date="2025-08" db="UniProtKB">
        <authorList>
            <consortium name="RefSeq"/>
        </authorList>
    </citation>
    <scope>IDENTIFICATION</scope>
</reference>
<dbReference type="PANTHER" id="PTHR23206">
    <property type="entry name" value="MASK PROTEIN"/>
    <property type="match status" value="1"/>
</dbReference>
<feature type="region of interest" description="Disordered" evidence="6">
    <location>
        <begin position="1277"/>
        <end position="1299"/>
    </location>
</feature>
<keyword evidence="2 4" id="KW-0040">ANK repeat</keyword>
<evidence type="ECO:0000256" key="6">
    <source>
        <dbReference type="SAM" id="MobiDB-lite"/>
    </source>
</evidence>
<feature type="compositionally biased region" description="Polar residues" evidence="6">
    <location>
        <begin position="2102"/>
        <end position="2119"/>
    </location>
</feature>